<keyword evidence="2 4" id="KW-0238">DNA-binding</keyword>
<dbReference type="SUPFAM" id="SSF48498">
    <property type="entry name" value="Tetracyclin repressor-like, C-terminal domain"/>
    <property type="match status" value="1"/>
</dbReference>
<dbReference type="OrthoDB" id="3192968at2"/>
<dbReference type="Gene3D" id="1.10.357.10">
    <property type="entry name" value="Tetracycline Repressor, domain 2"/>
    <property type="match status" value="1"/>
</dbReference>
<dbReference type="InterPro" id="IPR009057">
    <property type="entry name" value="Homeodomain-like_sf"/>
</dbReference>
<evidence type="ECO:0000313" key="7">
    <source>
        <dbReference type="EMBL" id="SKC80539.1"/>
    </source>
</evidence>
<dbReference type="AlphaFoldDB" id="A0A1T5LY50"/>
<name>A0A1T5LY50_9MICO</name>
<dbReference type="Pfam" id="PF00440">
    <property type="entry name" value="TetR_N"/>
    <property type="match status" value="1"/>
</dbReference>
<dbReference type="GO" id="GO:0003700">
    <property type="term" value="F:DNA-binding transcription factor activity"/>
    <property type="evidence" value="ECO:0007669"/>
    <property type="project" value="TreeGrafter"/>
</dbReference>
<dbReference type="InterPro" id="IPR036271">
    <property type="entry name" value="Tet_transcr_reg_TetR-rel_C_sf"/>
</dbReference>
<dbReference type="Pfam" id="PF21597">
    <property type="entry name" value="TetR_C_43"/>
    <property type="match status" value="1"/>
</dbReference>
<sequence>MPDPVPPLSGRRAQAARNDGVILAAARDVFVARPDAPVATVAQAAGVGISALYRRYPSKEALLATLCLDGLERFVAVARRALETDDPWDSFEAFLRGIVDADVHSLTVRLAGLFPPSPEHDALAREAGGLAARILHRAQEAGSVRADLAETDLPLIYEQLAAIRLGDPERTAGLRRRCLDVQLGGLRARAAEDGPLDGTPPEPAELGARWIPKG</sequence>
<dbReference type="RefSeq" id="WP_079576379.1">
    <property type="nucleotide sequence ID" value="NZ_FUZQ01000008.1"/>
</dbReference>
<gene>
    <name evidence="7" type="ORF">SAMN04324258_4023</name>
</gene>
<evidence type="ECO:0000259" key="6">
    <source>
        <dbReference type="PROSITE" id="PS50977"/>
    </source>
</evidence>
<dbReference type="Proteomes" id="UP000189777">
    <property type="component" value="Unassembled WGS sequence"/>
</dbReference>
<proteinExistence type="predicted"/>
<dbReference type="PANTHER" id="PTHR30055">
    <property type="entry name" value="HTH-TYPE TRANSCRIPTIONAL REGULATOR RUTR"/>
    <property type="match status" value="1"/>
</dbReference>
<keyword evidence="8" id="KW-1185">Reference proteome</keyword>
<organism evidence="7 8">
    <name type="scientific">Krasilnikoviella flava</name>
    <dbReference type="NCBI Taxonomy" id="526729"/>
    <lineage>
        <taxon>Bacteria</taxon>
        <taxon>Bacillati</taxon>
        <taxon>Actinomycetota</taxon>
        <taxon>Actinomycetes</taxon>
        <taxon>Micrococcales</taxon>
        <taxon>Promicromonosporaceae</taxon>
        <taxon>Krasilnikoviella</taxon>
    </lineage>
</organism>
<dbReference type="InterPro" id="IPR001647">
    <property type="entry name" value="HTH_TetR"/>
</dbReference>
<dbReference type="InterPro" id="IPR049445">
    <property type="entry name" value="TetR_SbtR-like_C"/>
</dbReference>
<evidence type="ECO:0000313" key="8">
    <source>
        <dbReference type="Proteomes" id="UP000189777"/>
    </source>
</evidence>
<keyword evidence="3" id="KW-0804">Transcription</keyword>
<evidence type="ECO:0000256" key="3">
    <source>
        <dbReference type="ARBA" id="ARBA00023163"/>
    </source>
</evidence>
<dbReference type="SUPFAM" id="SSF46689">
    <property type="entry name" value="Homeodomain-like"/>
    <property type="match status" value="1"/>
</dbReference>
<dbReference type="PROSITE" id="PS50977">
    <property type="entry name" value="HTH_TETR_2"/>
    <property type="match status" value="1"/>
</dbReference>
<protein>
    <submittedName>
        <fullName evidence="7">Transcriptional regulator, TetR family</fullName>
    </submittedName>
</protein>
<dbReference type="STRING" id="526729.SAMN04324258_4023"/>
<dbReference type="EMBL" id="FUZQ01000008">
    <property type="protein sequence ID" value="SKC80539.1"/>
    <property type="molecule type" value="Genomic_DNA"/>
</dbReference>
<reference evidence="7 8" key="1">
    <citation type="submission" date="2017-02" db="EMBL/GenBank/DDBJ databases">
        <authorList>
            <person name="Peterson S.W."/>
        </authorList>
    </citation>
    <scope>NUCLEOTIDE SEQUENCE [LARGE SCALE GENOMIC DNA]</scope>
    <source>
        <strain evidence="7 8">DSM 21481</strain>
    </source>
</reference>
<dbReference type="GO" id="GO:0000976">
    <property type="term" value="F:transcription cis-regulatory region binding"/>
    <property type="evidence" value="ECO:0007669"/>
    <property type="project" value="TreeGrafter"/>
</dbReference>
<feature type="DNA-binding region" description="H-T-H motif" evidence="4">
    <location>
        <begin position="37"/>
        <end position="56"/>
    </location>
</feature>
<evidence type="ECO:0000256" key="1">
    <source>
        <dbReference type="ARBA" id="ARBA00023015"/>
    </source>
</evidence>
<dbReference type="InterPro" id="IPR050109">
    <property type="entry name" value="HTH-type_TetR-like_transc_reg"/>
</dbReference>
<keyword evidence="1" id="KW-0805">Transcription regulation</keyword>
<feature type="region of interest" description="Disordered" evidence="5">
    <location>
        <begin position="191"/>
        <end position="214"/>
    </location>
</feature>
<evidence type="ECO:0000256" key="2">
    <source>
        <dbReference type="ARBA" id="ARBA00023125"/>
    </source>
</evidence>
<accession>A0A1T5LY50</accession>
<dbReference type="PANTHER" id="PTHR30055:SF234">
    <property type="entry name" value="HTH-TYPE TRANSCRIPTIONAL REGULATOR BETI"/>
    <property type="match status" value="1"/>
</dbReference>
<evidence type="ECO:0000256" key="4">
    <source>
        <dbReference type="PROSITE-ProRule" id="PRU00335"/>
    </source>
</evidence>
<evidence type="ECO:0000256" key="5">
    <source>
        <dbReference type="SAM" id="MobiDB-lite"/>
    </source>
</evidence>
<feature type="domain" description="HTH tetR-type" evidence="6">
    <location>
        <begin position="16"/>
        <end position="74"/>
    </location>
</feature>